<dbReference type="GO" id="GO:0061685">
    <property type="term" value="F:diphthine methylesterase activity"/>
    <property type="evidence" value="ECO:0007669"/>
    <property type="project" value="TreeGrafter"/>
</dbReference>
<dbReference type="GO" id="GO:0005737">
    <property type="term" value="C:cytoplasm"/>
    <property type="evidence" value="ECO:0007669"/>
    <property type="project" value="TreeGrafter"/>
</dbReference>
<protein>
    <submittedName>
        <fullName evidence="4">Uncharacterized protein</fullName>
    </submittedName>
</protein>
<name>A0AAV8WM72_9CUCU</name>
<dbReference type="PANTHER" id="PTHR46042">
    <property type="entry name" value="DIPHTHINE METHYLTRANSFERASE"/>
    <property type="match status" value="1"/>
</dbReference>
<evidence type="ECO:0000313" key="5">
    <source>
        <dbReference type="Proteomes" id="UP001162156"/>
    </source>
</evidence>
<reference evidence="4" key="1">
    <citation type="journal article" date="2023" name="Insect Mol. Biol.">
        <title>Genome sequencing provides insights into the evolution of gene families encoding plant cell wall-degrading enzymes in longhorned beetles.</title>
        <authorList>
            <person name="Shin N.R."/>
            <person name="Okamura Y."/>
            <person name="Kirsch R."/>
            <person name="Pauchet Y."/>
        </authorList>
    </citation>
    <scope>NUCLEOTIDE SEQUENCE</scope>
    <source>
        <strain evidence="4">RBIC_L_NR</strain>
    </source>
</reference>
<sequence length="126" mass="14642">MKMSESRNISTLFSFDTEYSADSVEWCPHKPNQNVFVCACYHVKEKQTWDEPRKRVGRIFLFSITPERGLTLHQTVNTAAVLDQKWCHYKVAGISLLGVVNALKKIEVYKLNNDIQIELLSFYELQ</sequence>
<accession>A0AAV8WM72</accession>
<keyword evidence="5" id="KW-1185">Reference proteome</keyword>
<dbReference type="PANTHER" id="PTHR46042:SF1">
    <property type="entry name" value="DIPHTHINE METHYLTRANSFERASE"/>
    <property type="match status" value="1"/>
</dbReference>
<proteinExistence type="predicted"/>
<comment type="pathway">
    <text evidence="3">Protein modification.</text>
</comment>
<evidence type="ECO:0000256" key="3">
    <source>
        <dbReference type="ARBA" id="ARBA00043952"/>
    </source>
</evidence>
<dbReference type="InterPro" id="IPR052415">
    <property type="entry name" value="Diphthine_MTase"/>
</dbReference>
<evidence type="ECO:0000256" key="2">
    <source>
        <dbReference type="ARBA" id="ARBA00022737"/>
    </source>
</evidence>
<dbReference type="EMBL" id="JANEYF010005588">
    <property type="protein sequence ID" value="KAJ8927599.1"/>
    <property type="molecule type" value="Genomic_DNA"/>
</dbReference>
<evidence type="ECO:0000313" key="4">
    <source>
        <dbReference type="EMBL" id="KAJ8927599.1"/>
    </source>
</evidence>
<evidence type="ECO:0000256" key="1">
    <source>
        <dbReference type="ARBA" id="ARBA00022574"/>
    </source>
</evidence>
<organism evidence="4 5">
    <name type="scientific">Rhamnusium bicolor</name>
    <dbReference type="NCBI Taxonomy" id="1586634"/>
    <lineage>
        <taxon>Eukaryota</taxon>
        <taxon>Metazoa</taxon>
        <taxon>Ecdysozoa</taxon>
        <taxon>Arthropoda</taxon>
        <taxon>Hexapoda</taxon>
        <taxon>Insecta</taxon>
        <taxon>Pterygota</taxon>
        <taxon>Neoptera</taxon>
        <taxon>Endopterygota</taxon>
        <taxon>Coleoptera</taxon>
        <taxon>Polyphaga</taxon>
        <taxon>Cucujiformia</taxon>
        <taxon>Chrysomeloidea</taxon>
        <taxon>Cerambycidae</taxon>
        <taxon>Lepturinae</taxon>
        <taxon>Rhagiini</taxon>
        <taxon>Rhamnusium</taxon>
    </lineage>
</organism>
<feature type="non-terminal residue" evidence="4">
    <location>
        <position position="126"/>
    </location>
</feature>
<keyword evidence="2" id="KW-0677">Repeat</keyword>
<dbReference type="Proteomes" id="UP001162156">
    <property type="component" value="Unassembled WGS sequence"/>
</dbReference>
<comment type="caution">
    <text evidence="4">The sequence shown here is derived from an EMBL/GenBank/DDBJ whole genome shotgun (WGS) entry which is preliminary data.</text>
</comment>
<gene>
    <name evidence="4" type="ORF">NQ314_019919</name>
</gene>
<keyword evidence="1" id="KW-0853">WD repeat</keyword>
<dbReference type="GO" id="GO:0017183">
    <property type="term" value="P:protein histidyl modification to diphthamide"/>
    <property type="evidence" value="ECO:0007669"/>
    <property type="project" value="TreeGrafter"/>
</dbReference>
<dbReference type="AlphaFoldDB" id="A0AAV8WM72"/>